<dbReference type="GeneID" id="109433205"/>
<accession>A0ABM1Z6W0</accession>
<organism evidence="3 4">
    <name type="scientific">Aedes albopictus</name>
    <name type="common">Asian tiger mosquito</name>
    <name type="synonym">Stegomyia albopicta</name>
    <dbReference type="NCBI Taxonomy" id="7160"/>
    <lineage>
        <taxon>Eukaryota</taxon>
        <taxon>Metazoa</taxon>
        <taxon>Ecdysozoa</taxon>
        <taxon>Arthropoda</taxon>
        <taxon>Hexapoda</taxon>
        <taxon>Insecta</taxon>
        <taxon>Pterygota</taxon>
        <taxon>Neoptera</taxon>
        <taxon>Endopterygota</taxon>
        <taxon>Diptera</taxon>
        <taxon>Nematocera</taxon>
        <taxon>Culicoidea</taxon>
        <taxon>Culicidae</taxon>
        <taxon>Culicinae</taxon>
        <taxon>Aedini</taxon>
        <taxon>Aedes</taxon>
        <taxon>Stegomyia</taxon>
    </lineage>
</organism>
<feature type="domain" description="BEN" evidence="2">
    <location>
        <begin position="374"/>
        <end position="487"/>
    </location>
</feature>
<reference evidence="4" key="1">
    <citation type="journal article" date="2015" name="Proc. Natl. Acad. Sci. U.S.A.">
        <title>Genome sequence of the Asian Tiger mosquito, Aedes albopictus, reveals insights into its biology, genetics, and evolution.</title>
        <authorList>
            <person name="Chen X.G."/>
            <person name="Jiang X."/>
            <person name="Gu J."/>
            <person name="Xu M."/>
            <person name="Wu Y."/>
            <person name="Deng Y."/>
            <person name="Zhang C."/>
            <person name="Bonizzoni M."/>
            <person name="Dermauw W."/>
            <person name="Vontas J."/>
            <person name="Armbruster P."/>
            <person name="Huang X."/>
            <person name="Yang Y."/>
            <person name="Zhang H."/>
            <person name="He W."/>
            <person name="Peng H."/>
            <person name="Liu Y."/>
            <person name="Wu K."/>
            <person name="Chen J."/>
            <person name="Lirakis M."/>
            <person name="Topalis P."/>
            <person name="Van Leeuwen T."/>
            <person name="Hall A.B."/>
            <person name="Jiang X."/>
            <person name="Thorpe C."/>
            <person name="Mueller R.L."/>
            <person name="Sun C."/>
            <person name="Waterhouse R.M."/>
            <person name="Yan G."/>
            <person name="Tu Z.J."/>
            <person name="Fang X."/>
            <person name="James A.A."/>
        </authorList>
    </citation>
    <scope>NUCLEOTIDE SEQUENCE [LARGE SCALE GENOMIC DNA]</scope>
    <source>
        <strain evidence="4">Foshan</strain>
    </source>
</reference>
<feature type="compositionally biased region" description="Low complexity" evidence="1">
    <location>
        <begin position="339"/>
        <end position="353"/>
    </location>
</feature>
<dbReference type="PANTHER" id="PTHR14628:SF1">
    <property type="entry name" value="BEN DOMAIN-CONTAINING PROTEIN 5"/>
    <property type="match status" value="1"/>
</dbReference>
<sequence length="494" mass="56178">MDLNTHENQQPAASDQLHCVLCFFVKCSAKPHEVFIAIQSEEGLTRAIGALIRKYFPEETIGTEGYLCLSCCQQLENFHRFYLQIKEIRLNRKMRSVDGGVGGPLSEAFQLDMHIKEEKIDESYKCNETGDDEALNNFLNEQYRAQADPNGNDLSHNPLLDSIVNEFQASSLSGTESIGCSSDQPYTKRMKRSLNDNWHTTNRSELLSSNAQDSELDFMEEEFYEYDKPPDERSDQTFSSEAAPSFEEFERLKRENDLLKRRNRQLVVRLKEAHSRNTDLVKVNKQLSEKLRLRNPTSIKQAGPPIPDHILPSSKSHPTATSTNDSKKLPSNPPPSVVPLPVASTQEQQQQVQPTPSDRMRSGAYTLDNGDVLVRDSLISYQTMVDIDSVEPGEKYDLRFVSKLALALWGHERLSISSVTGRKSNNAINHTTPSIQLEPEKLCFIKEKVYHRAMLETNDQVQAMARFDDARINRLLNIKIQNAKRKKTPHLSII</sequence>
<evidence type="ECO:0000256" key="1">
    <source>
        <dbReference type="SAM" id="MobiDB-lite"/>
    </source>
</evidence>
<dbReference type="PANTHER" id="PTHR14628">
    <property type="entry name" value="BEN DOMAIN-CONTAINING PROTEIN 5"/>
    <property type="match status" value="1"/>
</dbReference>
<dbReference type="Gene3D" id="1.10.10.2590">
    <property type="entry name" value="BEN domain"/>
    <property type="match status" value="1"/>
</dbReference>
<name>A0ABM1Z6W0_AEDAL</name>
<proteinExistence type="predicted"/>
<evidence type="ECO:0000313" key="4">
    <source>
        <dbReference type="Proteomes" id="UP000069940"/>
    </source>
</evidence>
<dbReference type="RefSeq" id="XP_019565151.3">
    <property type="nucleotide sequence ID" value="XM_019709606.3"/>
</dbReference>
<dbReference type="PROSITE" id="PS51457">
    <property type="entry name" value="BEN"/>
    <property type="match status" value="1"/>
</dbReference>
<keyword evidence="4" id="KW-1185">Reference proteome</keyword>
<dbReference type="EnsemblMetazoa" id="AALFPA23_015621.R22743">
    <property type="protein sequence ID" value="AALFPA23_015621.P22743"/>
    <property type="gene ID" value="AALFPA23_015621"/>
</dbReference>
<reference evidence="3" key="2">
    <citation type="submission" date="2025-05" db="UniProtKB">
        <authorList>
            <consortium name="EnsemblMetazoa"/>
        </authorList>
    </citation>
    <scope>IDENTIFICATION</scope>
    <source>
        <strain evidence="3">Foshan</strain>
    </source>
</reference>
<evidence type="ECO:0000259" key="2">
    <source>
        <dbReference type="PROSITE" id="PS51457"/>
    </source>
</evidence>
<feature type="compositionally biased region" description="Polar residues" evidence="1">
    <location>
        <begin position="313"/>
        <end position="324"/>
    </location>
</feature>
<dbReference type="SMART" id="SM00868">
    <property type="entry name" value="zf-AD"/>
    <property type="match status" value="1"/>
</dbReference>
<evidence type="ECO:0000313" key="3">
    <source>
        <dbReference type="EnsemblMetazoa" id="AALFPA23_015621.P22743"/>
    </source>
</evidence>
<dbReference type="Proteomes" id="UP000069940">
    <property type="component" value="Unassembled WGS sequence"/>
</dbReference>
<dbReference type="SMART" id="SM01025">
    <property type="entry name" value="BEN"/>
    <property type="match status" value="1"/>
</dbReference>
<dbReference type="InterPro" id="IPR018379">
    <property type="entry name" value="BEN_domain"/>
</dbReference>
<feature type="region of interest" description="Disordered" evidence="1">
    <location>
        <begin position="292"/>
        <end position="364"/>
    </location>
</feature>
<dbReference type="Gene3D" id="3.40.1800.20">
    <property type="match status" value="1"/>
</dbReference>
<protein>
    <recommendedName>
        <fullName evidence="2">BEN domain-containing protein</fullName>
    </recommendedName>
</protein>
<dbReference type="Pfam" id="PF10523">
    <property type="entry name" value="BEN"/>
    <property type="match status" value="1"/>
</dbReference>
<dbReference type="InterPro" id="IPR040391">
    <property type="entry name" value="BEND5"/>
</dbReference>
<dbReference type="InterPro" id="IPR012934">
    <property type="entry name" value="Znf_AD"/>
</dbReference>